<reference evidence="3 4" key="1">
    <citation type="submission" date="2017-04" db="EMBL/GenBank/DDBJ databases">
        <title>Complete genome of Campylobacter concisus ATCC 33237T and draft genomes for an additional eight well characterized C. concisus strains.</title>
        <authorList>
            <person name="Cornelius A.J."/>
            <person name="Miller W.G."/>
            <person name="Lastovica A.J."/>
            <person name="On S.L."/>
            <person name="French N.P."/>
            <person name="Vandenberg O."/>
            <person name="Biggs P.J."/>
        </authorList>
    </citation>
    <scope>NUCLEOTIDE SEQUENCE [LARGE SCALE GENOMIC DNA]</scope>
    <source>
        <strain evidence="3 4">Lasto127.99</strain>
    </source>
</reference>
<keyword evidence="1" id="KW-0732">Signal</keyword>
<sequence length="208" mass="24103">MKKMYKLAILGVMALSFTGCSLTLPPSKELSLKMAKEQDLNLWCLVVDATAKEKFKNARRLAVTYYNSPKYEGQVQIGPRGEYSIMDNDQTFAKHPPLYELYIRDLGMVFHTPYCDIPNKKIIKVIELTPQLMRKNYEGGGLNKDTEFINTTEAAIQQALYSNERIVELMEVGDSYESIYKDYTTGQEIKRFVYDFKGYQEYIKNHKK</sequence>
<feature type="chain" id="PRO_5013051432" description="Lipoprotein" evidence="1">
    <location>
        <begin position="22"/>
        <end position="208"/>
    </location>
</feature>
<feature type="signal peptide" evidence="1">
    <location>
        <begin position="1"/>
        <end position="21"/>
    </location>
</feature>
<name>A0A1Y5NGM6_9BACT</name>
<proteinExistence type="predicted"/>
<dbReference type="PROSITE" id="PS51257">
    <property type="entry name" value="PROKAR_LIPOPROTEIN"/>
    <property type="match status" value="1"/>
</dbReference>
<protein>
    <recommendedName>
        <fullName evidence="6">Lipoprotein</fullName>
    </recommendedName>
</protein>
<evidence type="ECO:0000313" key="5">
    <source>
        <dbReference type="Proteomes" id="UP000241854"/>
    </source>
</evidence>
<gene>
    <name evidence="3" type="ORF">B9N60_02545</name>
    <name evidence="2" type="ORF">CCS77_1831</name>
</gene>
<evidence type="ECO:0008006" key="6">
    <source>
        <dbReference type="Google" id="ProtNLM"/>
    </source>
</evidence>
<evidence type="ECO:0000256" key="1">
    <source>
        <dbReference type="SAM" id="SignalP"/>
    </source>
</evidence>
<dbReference type="AlphaFoldDB" id="A0A1Y5NGM6"/>
<dbReference type="EMBL" id="CP021642">
    <property type="protein sequence ID" value="AVX44892.1"/>
    <property type="molecule type" value="Genomic_DNA"/>
</dbReference>
<dbReference type="RefSeq" id="WP_087581156.1">
    <property type="nucleotide sequence ID" value="NZ_CP021642.1"/>
</dbReference>
<evidence type="ECO:0000313" key="3">
    <source>
        <dbReference type="EMBL" id="OUT18553.1"/>
    </source>
</evidence>
<dbReference type="EMBL" id="NDYQ01000003">
    <property type="protein sequence ID" value="OUT18553.1"/>
    <property type="molecule type" value="Genomic_DNA"/>
</dbReference>
<evidence type="ECO:0000313" key="2">
    <source>
        <dbReference type="EMBL" id="AVX44892.1"/>
    </source>
</evidence>
<dbReference type="Proteomes" id="UP000241854">
    <property type="component" value="Chromosome"/>
</dbReference>
<evidence type="ECO:0000313" key="4">
    <source>
        <dbReference type="Proteomes" id="UP000195893"/>
    </source>
</evidence>
<dbReference type="Proteomes" id="UP000195893">
    <property type="component" value="Unassembled WGS sequence"/>
</dbReference>
<reference evidence="2 5" key="2">
    <citation type="journal article" date="2018" name="Emerg. Microbes Infect.">
        <title>Genomic analysis of oral Campylobacter concisus strains identified a potential bacterial molecular marker associated with active Crohn's disease.</title>
        <authorList>
            <person name="Liu F."/>
            <person name="Ma R."/>
            <person name="Tay C.Y.A."/>
            <person name="Octavia S."/>
            <person name="Lan R."/>
            <person name="Chung H.K.L."/>
            <person name="Riordan S.M."/>
            <person name="Grimm M.C."/>
            <person name="Leong R.W."/>
            <person name="Tanaka M.M."/>
            <person name="Connor S."/>
            <person name="Zhang L."/>
        </authorList>
    </citation>
    <scope>NUCLEOTIDE SEQUENCE [LARGE SCALE GENOMIC DNA]</scope>
    <source>
        <strain evidence="2 5">P2CDO4</strain>
    </source>
</reference>
<organism evidence="3 4">
    <name type="scientific">Campylobacter concisus</name>
    <dbReference type="NCBI Taxonomy" id="199"/>
    <lineage>
        <taxon>Bacteria</taxon>
        <taxon>Pseudomonadati</taxon>
        <taxon>Campylobacterota</taxon>
        <taxon>Epsilonproteobacteria</taxon>
        <taxon>Campylobacterales</taxon>
        <taxon>Campylobacteraceae</taxon>
        <taxon>Campylobacter</taxon>
    </lineage>
</organism>
<accession>A0A1Y5NGM6</accession>